<reference evidence="1" key="1">
    <citation type="submission" date="2021-02" db="EMBL/GenBank/DDBJ databases">
        <authorList>
            <person name="Nowell W R."/>
        </authorList>
    </citation>
    <scope>NUCLEOTIDE SEQUENCE</scope>
</reference>
<dbReference type="AlphaFoldDB" id="A0A816WNB0"/>
<evidence type="ECO:0000313" key="1">
    <source>
        <dbReference type="EMBL" id="CAF2131746.1"/>
    </source>
</evidence>
<sequence>MESASASGTLVLVRSRNYKWYRYSAPDPWSYERQELWHNNSDKQYSIERVQLDRDRSSFKPREERFSSQVTITSSALSIKTLDSDDNDWYNGSFSNYEKEIEKKNTWLADVVEEAIKGILKEGIAYQRKSESTMVSSTSSGSETFWYKRWVWVHIHRSSVSHPQVDSWIYFYCQSNLAQVQYSPRIF</sequence>
<name>A0A816WNB0_9BILA</name>
<accession>A0A816WNB0</accession>
<evidence type="ECO:0000313" key="2">
    <source>
        <dbReference type="Proteomes" id="UP000663824"/>
    </source>
</evidence>
<organism evidence="1 2">
    <name type="scientific">Rotaria magnacalcarata</name>
    <dbReference type="NCBI Taxonomy" id="392030"/>
    <lineage>
        <taxon>Eukaryota</taxon>
        <taxon>Metazoa</taxon>
        <taxon>Spiralia</taxon>
        <taxon>Gnathifera</taxon>
        <taxon>Rotifera</taxon>
        <taxon>Eurotatoria</taxon>
        <taxon>Bdelloidea</taxon>
        <taxon>Philodinida</taxon>
        <taxon>Philodinidae</taxon>
        <taxon>Rotaria</taxon>
    </lineage>
</organism>
<protein>
    <submittedName>
        <fullName evidence="1">Uncharacterized protein</fullName>
    </submittedName>
</protein>
<gene>
    <name evidence="1" type="ORF">MBJ925_LOCUS27733</name>
</gene>
<proteinExistence type="predicted"/>
<dbReference type="EMBL" id="CAJNRE010014859">
    <property type="protein sequence ID" value="CAF2131746.1"/>
    <property type="molecule type" value="Genomic_DNA"/>
</dbReference>
<comment type="caution">
    <text evidence="1">The sequence shown here is derived from an EMBL/GenBank/DDBJ whole genome shotgun (WGS) entry which is preliminary data.</text>
</comment>
<dbReference type="Proteomes" id="UP000663824">
    <property type="component" value="Unassembled WGS sequence"/>
</dbReference>